<organism evidence="3 4">
    <name type="scientific">Xenorhabdus eapokensis</name>
    <dbReference type="NCBI Taxonomy" id="1873482"/>
    <lineage>
        <taxon>Bacteria</taxon>
        <taxon>Pseudomonadati</taxon>
        <taxon>Pseudomonadota</taxon>
        <taxon>Gammaproteobacteria</taxon>
        <taxon>Enterobacterales</taxon>
        <taxon>Morganellaceae</taxon>
        <taxon>Xenorhabdus</taxon>
    </lineage>
</organism>
<reference evidence="3 4" key="1">
    <citation type="submission" date="2016-09" db="EMBL/GenBank/DDBJ databases">
        <title>Xenorhabdus thuongxuanensis sp. nov. and Xenorhabdus eapokensis sp. nov., isolated from Steinernema species.</title>
        <authorList>
            <person name="Kaempfer P."/>
            <person name="Tobias N.J."/>
            <person name="Phan Ke L."/>
            <person name="Bode H.B."/>
            <person name="Glaeser S.P."/>
        </authorList>
    </citation>
    <scope>NUCLEOTIDE SEQUENCE [LARGE SCALE GENOMIC DNA]</scope>
    <source>
        <strain evidence="3 4">DL20</strain>
    </source>
</reference>
<sequence length="317" mass="36414">MSFSSYPRPIAWRGNIVFERSARFNQSLEALLRAMAEGYQPDKSDDILRRNLHRELELESGVVVHDSPTLKSLSAAPFRALFNEFCLWFGIPVSINKQGHYLKEVRDHGVRDSLNMPQRGHLTNQELAFHSDRADITVLGCWSPAARGGAFRIRSSADVVLQAEQRRFTWLSHLKKPIPHDLRDEGDQSWIALPLLSENHDQFVLRYIRKFNDSVVRHGIEQAQEINQMLTDMDSIVEQPGHYAELNFSKGMLVMVNNHITLHARTCFENDEKHERCLLRCWLSSEFTRPLPTSFLPLFHSVDAGTLRGGVQADKTW</sequence>
<dbReference type="InterPro" id="IPR003819">
    <property type="entry name" value="TauD/TfdA-like"/>
</dbReference>
<evidence type="ECO:0000256" key="1">
    <source>
        <dbReference type="ARBA" id="ARBA00023002"/>
    </source>
</evidence>
<dbReference type="GO" id="GO:0016706">
    <property type="term" value="F:2-oxoglutarate-dependent dioxygenase activity"/>
    <property type="evidence" value="ECO:0007669"/>
    <property type="project" value="UniProtKB-ARBA"/>
</dbReference>
<feature type="domain" description="TauD/TfdA-like" evidence="2">
    <location>
        <begin position="40"/>
        <end position="282"/>
    </location>
</feature>
<evidence type="ECO:0000313" key="4">
    <source>
        <dbReference type="Proteomes" id="UP000186268"/>
    </source>
</evidence>
<dbReference type="InterPro" id="IPR042098">
    <property type="entry name" value="TauD-like_sf"/>
</dbReference>
<dbReference type="STRING" id="1873482.Xedl_03408"/>
<gene>
    <name evidence="3" type="ORF">Xedl_03408</name>
</gene>
<dbReference type="EMBL" id="MKGQ01000039">
    <property type="protein sequence ID" value="OKP00165.1"/>
    <property type="molecule type" value="Genomic_DNA"/>
</dbReference>
<keyword evidence="1" id="KW-0560">Oxidoreductase</keyword>
<dbReference type="AlphaFoldDB" id="A0A1Q5TIV9"/>
<dbReference type="Proteomes" id="UP000186268">
    <property type="component" value="Unassembled WGS sequence"/>
</dbReference>
<dbReference type="RefSeq" id="WP_074024959.1">
    <property type="nucleotide sequence ID" value="NZ_CAWNAG010000146.1"/>
</dbReference>
<keyword evidence="4" id="KW-1185">Reference proteome</keyword>
<dbReference type="Gene3D" id="3.60.130.10">
    <property type="entry name" value="Clavaminate synthase-like"/>
    <property type="match status" value="1"/>
</dbReference>
<dbReference type="Pfam" id="PF02668">
    <property type="entry name" value="TauD"/>
    <property type="match status" value="1"/>
</dbReference>
<comment type="caution">
    <text evidence="3">The sequence shown here is derived from an EMBL/GenBank/DDBJ whole genome shotgun (WGS) entry which is preliminary data.</text>
</comment>
<evidence type="ECO:0000259" key="2">
    <source>
        <dbReference type="Pfam" id="PF02668"/>
    </source>
</evidence>
<proteinExistence type="predicted"/>
<accession>A0A1Q5TIV9</accession>
<evidence type="ECO:0000313" key="3">
    <source>
        <dbReference type="EMBL" id="OKP00165.1"/>
    </source>
</evidence>
<dbReference type="SUPFAM" id="SSF51197">
    <property type="entry name" value="Clavaminate synthase-like"/>
    <property type="match status" value="1"/>
</dbReference>
<dbReference type="OrthoDB" id="753054at2"/>
<protein>
    <submittedName>
        <fullName evidence="3">Clavaminic acid synthetase</fullName>
    </submittedName>
</protein>
<name>A0A1Q5TIV9_9GAMM</name>